<sequence length="65" mass="6976">MILAAAITALTVAALVTAALTPIRRAAPGTAEADAAAIRQHDIDTCWAIWPTPPTWPDTWKEKRP</sequence>
<feature type="signal peptide" evidence="1">
    <location>
        <begin position="1"/>
        <end position="18"/>
    </location>
</feature>
<dbReference type="Proteomes" id="UP000525686">
    <property type="component" value="Unassembled WGS sequence"/>
</dbReference>
<organism evidence="2 3">
    <name type="scientific">Streptomyces alkaliterrae</name>
    <dbReference type="NCBI Taxonomy" id="2213162"/>
    <lineage>
        <taxon>Bacteria</taxon>
        <taxon>Bacillati</taxon>
        <taxon>Actinomycetota</taxon>
        <taxon>Actinomycetes</taxon>
        <taxon>Kitasatosporales</taxon>
        <taxon>Streptomycetaceae</taxon>
        <taxon>Streptomyces</taxon>
    </lineage>
</organism>
<proteinExistence type="predicted"/>
<evidence type="ECO:0000313" key="3">
    <source>
        <dbReference type="Proteomes" id="UP000525686"/>
    </source>
</evidence>
<evidence type="ECO:0000256" key="1">
    <source>
        <dbReference type="SAM" id="SignalP"/>
    </source>
</evidence>
<name>A0A7W3WIE0_9ACTN</name>
<dbReference type="RefSeq" id="WP_181353679.1">
    <property type="nucleotide sequence ID" value="NZ_JABJWZ010000031.1"/>
</dbReference>
<keyword evidence="1" id="KW-0732">Signal</keyword>
<dbReference type="AlphaFoldDB" id="A0A7W3WIE0"/>
<evidence type="ECO:0000313" key="2">
    <source>
        <dbReference type="EMBL" id="MBB1252884.1"/>
    </source>
</evidence>
<feature type="chain" id="PRO_5039005578" evidence="1">
    <location>
        <begin position="19"/>
        <end position="65"/>
    </location>
</feature>
<accession>A0A7W3WIE0</accession>
<reference evidence="3" key="1">
    <citation type="submission" date="2020-05" db="EMBL/GenBank/DDBJ databases">
        <title>Classification of alakaliphilic streptomycetes isolated from an alkaline soil next to Lonar Crater, India and a proposal for the recognition of Streptomyces alkaliterrae sp. nov.</title>
        <authorList>
            <person name="Golinska P."/>
        </authorList>
    </citation>
    <scope>NUCLEOTIDE SEQUENCE [LARGE SCALE GENOMIC DNA]</scope>
    <source>
        <strain evidence="3">OF3</strain>
    </source>
</reference>
<gene>
    <name evidence="2" type="ORF">H3146_05820</name>
</gene>
<protein>
    <submittedName>
        <fullName evidence="2">Uncharacterized protein</fullName>
    </submittedName>
</protein>
<dbReference type="EMBL" id="JABJWZ010000031">
    <property type="protein sequence ID" value="MBB1252884.1"/>
    <property type="molecule type" value="Genomic_DNA"/>
</dbReference>
<comment type="caution">
    <text evidence="2">The sequence shown here is derived from an EMBL/GenBank/DDBJ whole genome shotgun (WGS) entry which is preliminary data.</text>
</comment>